<dbReference type="SUPFAM" id="SSF55874">
    <property type="entry name" value="ATPase domain of HSP90 chaperone/DNA topoisomerase II/histidine kinase"/>
    <property type="match status" value="1"/>
</dbReference>
<dbReference type="InterPro" id="IPR001789">
    <property type="entry name" value="Sig_transdc_resp-reg_receiver"/>
</dbReference>
<feature type="domain" description="PAS" evidence="12">
    <location>
        <begin position="195"/>
        <end position="248"/>
    </location>
</feature>
<keyword evidence="6" id="KW-0418">Kinase</keyword>
<feature type="domain" description="Histidine kinase" evidence="10">
    <location>
        <begin position="342"/>
        <end position="554"/>
    </location>
</feature>
<gene>
    <name evidence="13" type="ORF">MPL3356_40549</name>
</gene>
<dbReference type="InterPro" id="IPR011006">
    <property type="entry name" value="CheY-like_superfamily"/>
</dbReference>
<dbReference type="AlphaFoldDB" id="A0A090E2U7"/>
<dbReference type="InterPro" id="IPR003594">
    <property type="entry name" value="HATPase_dom"/>
</dbReference>
<protein>
    <recommendedName>
        <fullName evidence="2">histidine kinase</fullName>
        <ecNumber evidence="2">2.7.13.3</ecNumber>
    </recommendedName>
</protein>
<dbReference type="Proteomes" id="UP000045285">
    <property type="component" value="Unassembled WGS sequence"/>
</dbReference>
<proteinExistence type="predicted"/>
<dbReference type="Gene3D" id="3.30.450.40">
    <property type="match status" value="1"/>
</dbReference>
<dbReference type="EMBL" id="CCMZ01000034">
    <property type="protein sequence ID" value="CDX23770.1"/>
    <property type="molecule type" value="Genomic_DNA"/>
</dbReference>
<dbReference type="PROSITE" id="PS50109">
    <property type="entry name" value="HIS_KIN"/>
    <property type="match status" value="1"/>
</dbReference>
<evidence type="ECO:0000256" key="8">
    <source>
        <dbReference type="ARBA" id="ARBA00023012"/>
    </source>
</evidence>
<dbReference type="SUPFAM" id="SSF47384">
    <property type="entry name" value="Homodimeric domain of signal transducing histidine kinase"/>
    <property type="match status" value="1"/>
</dbReference>
<dbReference type="Pfam" id="PF00072">
    <property type="entry name" value="Response_reg"/>
    <property type="match status" value="1"/>
</dbReference>
<keyword evidence="5" id="KW-0547">Nucleotide-binding</keyword>
<dbReference type="InterPro" id="IPR013767">
    <property type="entry name" value="PAS_fold"/>
</dbReference>
<accession>A0A090E2U7</accession>
<evidence type="ECO:0000259" key="10">
    <source>
        <dbReference type="PROSITE" id="PS50109"/>
    </source>
</evidence>
<dbReference type="SUPFAM" id="SSF55785">
    <property type="entry name" value="PYP-like sensor domain (PAS domain)"/>
    <property type="match status" value="1"/>
</dbReference>
<dbReference type="InterPro" id="IPR029016">
    <property type="entry name" value="GAF-like_dom_sf"/>
</dbReference>
<reference evidence="14" key="1">
    <citation type="submission" date="2014-08" db="EMBL/GenBank/DDBJ databases">
        <authorList>
            <person name="Moulin L."/>
        </authorList>
    </citation>
    <scope>NUCLEOTIDE SEQUENCE [LARGE SCALE GENOMIC DNA]</scope>
</reference>
<dbReference type="SMART" id="SM00388">
    <property type="entry name" value="HisKA"/>
    <property type="match status" value="1"/>
</dbReference>
<dbReference type="NCBIfam" id="TIGR00229">
    <property type="entry name" value="sensory_box"/>
    <property type="match status" value="1"/>
</dbReference>
<dbReference type="STRING" id="69974.MPLDJ20_50186"/>
<evidence type="ECO:0000256" key="6">
    <source>
        <dbReference type="ARBA" id="ARBA00022777"/>
    </source>
</evidence>
<dbReference type="InterPro" id="IPR035965">
    <property type="entry name" value="PAS-like_dom_sf"/>
</dbReference>
<dbReference type="SMART" id="SM00091">
    <property type="entry name" value="PAS"/>
    <property type="match status" value="1"/>
</dbReference>
<dbReference type="PROSITE" id="PS50110">
    <property type="entry name" value="RESPONSE_REGULATORY"/>
    <property type="match status" value="1"/>
</dbReference>
<dbReference type="SMART" id="SM00065">
    <property type="entry name" value="GAF"/>
    <property type="match status" value="1"/>
</dbReference>
<dbReference type="PRINTS" id="PR00344">
    <property type="entry name" value="BCTRLSENSOR"/>
</dbReference>
<evidence type="ECO:0000256" key="5">
    <source>
        <dbReference type="ARBA" id="ARBA00022741"/>
    </source>
</evidence>
<dbReference type="PANTHER" id="PTHR43065">
    <property type="entry name" value="SENSOR HISTIDINE KINASE"/>
    <property type="match status" value="1"/>
</dbReference>
<sequence>MTMTADAARTDMHGSRPGGAAMAAVHVVRRLREAGDWQREMDDILGTMCRKMECQRGILFRLRELPGEGFAQSVAAYWIDPDFGGELASPTVIVQSIINSDSLLERLQEDERQGKIFSGHTRDLDGFLRADFEKQSIKSFLSVSVFAHGHLWGTLAINDCVAEREWTDEEEATLHIIALAIGDAIERSPSEAHASEVIRRTMLQASLDAIIVIDETGSIIEFNPAAEKMFGFQRSAILGKDLLDTIVPVYYRKGYASGAEYMAGRGAPMVGQRLETVTQNAAGEIFPIELTATEMRVADRRLIFGSIRDLREKLQAEEEINRQREKLHQNEKMAAMGSLLAGVSHELNNPLAVVVAQSTLLHEFAGDPQTKVRAEKVRAAAERCGRIVKSFLSMVRLHPTEQAETDLNQVMRSALEVTAYGARSTGIIIDTDFADGPLLAMADADHITQVVANFLINSQHALAGVTGERHIKVRTFRNEHGNPGFSVEDNGPGIPEAIRARIFESYFTTKPVGVGTGIGLSISKSIVERHHGSIRFEEAQPNGARFIVQLPAIAGGGATPGEGPARSSGLRYALVIDDEPDVAASLSDILELMGVKSRVVASWTSAADVLNGHMPPDIVFSDLRMPGISGIAIYRELLGQQPPLAKRFVLVTGDMIGAKAEIEALPPQQRPHILEKPFSTLDVRGILSTVADEAAATADNGAHI</sequence>
<keyword evidence="14" id="KW-1185">Reference proteome</keyword>
<dbReference type="InterPro" id="IPR003018">
    <property type="entry name" value="GAF"/>
</dbReference>
<dbReference type="InterPro" id="IPR036890">
    <property type="entry name" value="HATPase_C_sf"/>
</dbReference>
<evidence type="ECO:0000256" key="3">
    <source>
        <dbReference type="ARBA" id="ARBA00022553"/>
    </source>
</evidence>
<dbReference type="Pfam" id="PF01590">
    <property type="entry name" value="GAF"/>
    <property type="match status" value="1"/>
</dbReference>
<evidence type="ECO:0000313" key="14">
    <source>
        <dbReference type="Proteomes" id="UP000045285"/>
    </source>
</evidence>
<keyword evidence="8" id="KW-0902">Two-component regulatory system</keyword>
<dbReference type="InterPro" id="IPR003661">
    <property type="entry name" value="HisK_dim/P_dom"/>
</dbReference>
<dbReference type="EC" id="2.7.13.3" evidence="2"/>
<dbReference type="CDD" id="cd00082">
    <property type="entry name" value="HisKA"/>
    <property type="match status" value="1"/>
</dbReference>
<evidence type="ECO:0000259" key="11">
    <source>
        <dbReference type="PROSITE" id="PS50110"/>
    </source>
</evidence>
<dbReference type="Gene3D" id="1.10.287.130">
    <property type="match status" value="1"/>
</dbReference>
<dbReference type="Gene3D" id="3.30.565.10">
    <property type="entry name" value="Histidine kinase-like ATPase, C-terminal domain"/>
    <property type="match status" value="1"/>
</dbReference>
<dbReference type="Pfam" id="PF02518">
    <property type="entry name" value="HATPase_c"/>
    <property type="match status" value="1"/>
</dbReference>
<dbReference type="GO" id="GO:0006355">
    <property type="term" value="P:regulation of DNA-templated transcription"/>
    <property type="evidence" value="ECO:0007669"/>
    <property type="project" value="InterPro"/>
</dbReference>
<dbReference type="Gene3D" id="3.30.450.20">
    <property type="entry name" value="PAS domain"/>
    <property type="match status" value="1"/>
</dbReference>
<dbReference type="InterPro" id="IPR004358">
    <property type="entry name" value="Sig_transdc_His_kin-like_C"/>
</dbReference>
<dbReference type="InterPro" id="IPR036097">
    <property type="entry name" value="HisK_dim/P_sf"/>
</dbReference>
<dbReference type="CDD" id="cd00130">
    <property type="entry name" value="PAS"/>
    <property type="match status" value="1"/>
</dbReference>
<dbReference type="SUPFAM" id="SSF55781">
    <property type="entry name" value="GAF domain-like"/>
    <property type="match status" value="1"/>
</dbReference>
<dbReference type="InterPro" id="IPR000014">
    <property type="entry name" value="PAS"/>
</dbReference>
<evidence type="ECO:0000256" key="2">
    <source>
        <dbReference type="ARBA" id="ARBA00012438"/>
    </source>
</evidence>
<dbReference type="Gene3D" id="3.40.50.2300">
    <property type="match status" value="1"/>
</dbReference>
<evidence type="ECO:0000256" key="7">
    <source>
        <dbReference type="ARBA" id="ARBA00022840"/>
    </source>
</evidence>
<dbReference type="SMART" id="SM00387">
    <property type="entry name" value="HATPase_c"/>
    <property type="match status" value="1"/>
</dbReference>
<evidence type="ECO:0000313" key="13">
    <source>
        <dbReference type="EMBL" id="CDX23770.1"/>
    </source>
</evidence>
<feature type="modified residue" description="4-aspartylphosphate" evidence="9">
    <location>
        <position position="622"/>
    </location>
</feature>
<evidence type="ECO:0000259" key="12">
    <source>
        <dbReference type="PROSITE" id="PS50112"/>
    </source>
</evidence>
<dbReference type="Pfam" id="PF00989">
    <property type="entry name" value="PAS"/>
    <property type="match status" value="1"/>
</dbReference>
<evidence type="ECO:0000256" key="9">
    <source>
        <dbReference type="PROSITE-ProRule" id="PRU00169"/>
    </source>
</evidence>
<dbReference type="SUPFAM" id="SSF52172">
    <property type="entry name" value="CheY-like"/>
    <property type="match status" value="1"/>
</dbReference>
<keyword evidence="3 9" id="KW-0597">Phosphoprotein</keyword>
<dbReference type="PROSITE" id="PS50112">
    <property type="entry name" value="PAS"/>
    <property type="match status" value="1"/>
</dbReference>
<feature type="domain" description="Response regulatory" evidence="11">
    <location>
        <begin position="572"/>
        <end position="691"/>
    </location>
</feature>
<keyword evidence="4" id="KW-0808">Transferase</keyword>
<dbReference type="GO" id="GO:0000155">
    <property type="term" value="F:phosphorelay sensor kinase activity"/>
    <property type="evidence" value="ECO:0007669"/>
    <property type="project" value="InterPro"/>
</dbReference>
<comment type="catalytic activity">
    <reaction evidence="1">
        <text>ATP + protein L-histidine = ADP + protein N-phospho-L-histidine.</text>
        <dbReference type="EC" id="2.7.13.3"/>
    </reaction>
</comment>
<evidence type="ECO:0000256" key="4">
    <source>
        <dbReference type="ARBA" id="ARBA00022679"/>
    </source>
</evidence>
<dbReference type="PANTHER" id="PTHR43065:SF10">
    <property type="entry name" value="PEROXIDE STRESS-ACTIVATED HISTIDINE KINASE MAK3"/>
    <property type="match status" value="1"/>
</dbReference>
<dbReference type="SMART" id="SM00448">
    <property type="entry name" value="REC"/>
    <property type="match status" value="1"/>
</dbReference>
<keyword evidence="7" id="KW-0067">ATP-binding</keyword>
<dbReference type="Pfam" id="PF00512">
    <property type="entry name" value="HisKA"/>
    <property type="match status" value="1"/>
</dbReference>
<dbReference type="GO" id="GO:0005524">
    <property type="term" value="F:ATP binding"/>
    <property type="evidence" value="ECO:0007669"/>
    <property type="project" value="UniProtKB-KW"/>
</dbReference>
<dbReference type="InterPro" id="IPR005467">
    <property type="entry name" value="His_kinase_dom"/>
</dbReference>
<organism evidence="13 14">
    <name type="scientific">Mesorhizobium plurifarium</name>
    <dbReference type="NCBI Taxonomy" id="69974"/>
    <lineage>
        <taxon>Bacteria</taxon>
        <taxon>Pseudomonadati</taxon>
        <taxon>Pseudomonadota</taxon>
        <taxon>Alphaproteobacteria</taxon>
        <taxon>Hyphomicrobiales</taxon>
        <taxon>Phyllobacteriaceae</taxon>
        <taxon>Mesorhizobium</taxon>
    </lineage>
</organism>
<name>A0A090E2U7_MESPL</name>
<evidence type="ECO:0000256" key="1">
    <source>
        <dbReference type="ARBA" id="ARBA00000085"/>
    </source>
</evidence>